<dbReference type="OrthoDB" id="9815897at2"/>
<evidence type="ECO:0000313" key="2">
    <source>
        <dbReference type="EMBL" id="SEF74421.1"/>
    </source>
</evidence>
<proteinExistence type="predicted"/>
<reference evidence="3" key="1">
    <citation type="submission" date="2016-10" db="EMBL/GenBank/DDBJ databases">
        <authorList>
            <person name="Varghese N."/>
            <person name="Submissions S."/>
        </authorList>
    </citation>
    <scope>NUCLEOTIDE SEQUENCE [LARGE SCALE GENOMIC DNA]</scope>
    <source>
        <strain evidence="3">DSM 21580</strain>
    </source>
</reference>
<keyword evidence="1" id="KW-1133">Transmembrane helix</keyword>
<dbReference type="EMBL" id="FNUS01000001">
    <property type="protein sequence ID" value="SEF74421.1"/>
    <property type="molecule type" value="Genomic_DNA"/>
</dbReference>
<organism evidence="2 3">
    <name type="scientific">Halpernia humi</name>
    <dbReference type="NCBI Taxonomy" id="493375"/>
    <lineage>
        <taxon>Bacteria</taxon>
        <taxon>Pseudomonadati</taxon>
        <taxon>Bacteroidota</taxon>
        <taxon>Flavobacteriia</taxon>
        <taxon>Flavobacteriales</taxon>
        <taxon>Weeksellaceae</taxon>
        <taxon>Chryseobacterium group</taxon>
        <taxon>Halpernia</taxon>
    </lineage>
</organism>
<feature type="transmembrane region" description="Helical" evidence="1">
    <location>
        <begin position="7"/>
        <end position="26"/>
    </location>
</feature>
<dbReference type="Proteomes" id="UP000236738">
    <property type="component" value="Unassembled WGS sequence"/>
</dbReference>
<keyword evidence="1" id="KW-0472">Membrane</keyword>
<protein>
    <recommendedName>
        <fullName evidence="4">DUF2752 domain-containing protein</fullName>
    </recommendedName>
</protein>
<evidence type="ECO:0000313" key="3">
    <source>
        <dbReference type="Proteomes" id="UP000236738"/>
    </source>
</evidence>
<gene>
    <name evidence="2" type="ORF">SAMN05421847_0797</name>
</gene>
<dbReference type="Pfam" id="PF10825">
    <property type="entry name" value="DUF2752"/>
    <property type="match status" value="1"/>
</dbReference>
<evidence type="ECO:0008006" key="4">
    <source>
        <dbReference type="Google" id="ProtNLM"/>
    </source>
</evidence>
<accession>A0A1H5UJ68</accession>
<sequence>MWFKKNINSILFFVFILGGLGFYYFANPLSNSYFIKCPFKTLSGLDCPGCGSQRALHALLHGDIYRAFSYNLLFVLAIPYVFVGILFEWFGLKNRYPKTRKLLFGKTAIYMVVAIIILFFILRNL</sequence>
<keyword evidence="1" id="KW-0812">Transmembrane</keyword>
<dbReference type="AlphaFoldDB" id="A0A1H5UJ68"/>
<name>A0A1H5UJ68_9FLAO</name>
<evidence type="ECO:0000256" key="1">
    <source>
        <dbReference type="SAM" id="Phobius"/>
    </source>
</evidence>
<dbReference type="RefSeq" id="WP_103912782.1">
    <property type="nucleotide sequence ID" value="NZ_FNUS01000001.1"/>
</dbReference>
<dbReference type="InterPro" id="IPR021215">
    <property type="entry name" value="DUF2752"/>
</dbReference>
<keyword evidence="3" id="KW-1185">Reference proteome</keyword>
<feature type="transmembrane region" description="Helical" evidence="1">
    <location>
        <begin position="102"/>
        <end position="122"/>
    </location>
</feature>
<feature type="transmembrane region" description="Helical" evidence="1">
    <location>
        <begin position="68"/>
        <end position="90"/>
    </location>
</feature>